<sequence length="194" mass="21304">MPPRPRRLLPLLARLPAFTTLLLLLGNGGGGGRWGARAQEPAADGSPAAGSGDRQDPHAKHLYTADMFAHGIQSAPHFIMFFAPWCGHCQRLQPTWNDLGDKYNSMEDAKVYVAKVDCTVNSDVCSAQGVRGYPTLKFFKPGQEPVKYQGPRDFQALENWMLQTLNEEPAVSALPPSLCSFLHLGVICNWAEAR</sequence>
<feature type="domain" description="Thioredoxin" evidence="5">
    <location>
        <begin position="36"/>
        <end position="166"/>
    </location>
</feature>
<dbReference type="Pfam" id="PF00085">
    <property type="entry name" value="Thioredoxin"/>
    <property type="match status" value="1"/>
</dbReference>
<dbReference type="InterPro" id="IPR036249">
    <property type="entry name" value="Thioredoxin-like_sf"/>
</dbReference>
<reference evidence="6" key="1">
    <citation type="submission" date="2025-08" db="UniProtKB">
        <authorList>
            <consortium name="RefSeq"/>
        </authorList>
    </citation>
    <scope>IDENTIFICATION</scope>
    <source>
        <tissue evidence="6">Leukocyte</tissue>
    </source>
</reference>
<dbReference type="InterPro" id="IPR051063">
    <property type="entry name" value="PDI"/>
</dbReference>
<dbReference type="InterPro" id="IPR013766">
    <property type="entry name" value="Thioredoxin_domain"/>
</dbReference>
<dbReference type="GO" id="GO:0003756">
    <property type="term" value="F:protein disulfide isomerase activity"/>
    <property type="evidence" value="ECO:0007669"/>
    <property type="project" value="TreeGrafter"/>
</dbReference>
<name>A0A8B7TSA8_CASCN</name>
<dbReference type="Gene3D" id="3.40.30.10">
    <property type="entry name" value="Glutaredoxin"/>
    <property type="match status" value="1"/>
</dbReference>
<proteinExistence type="inferred from homology"/>
<protein>
    <submittedName>
        <fullName evidence="6">Thioredoxin domain-containing protein 5-like</fullName>
    </submittedName>
</protein>
<dbReference type="AlphaFoldDB" id="A0A8B7TSA8"/>
<evidence type="ECO:0000256" key="2">
    <source>
        <dbReference type="ARBA" id="ARBA00022729"/>
    </source>
</evidence>
<dbReference type="CDD" id="cd03005">
    <property type="entry name" value="PDI_a_ERp46"/>
    <property type="match status" value="1"/>
</dbReference>
<dbReference type="GO" id="GO:0005783">
    <property type="term" value="C:endoplasmic reticulum"/>
    <property type="evidence" value="ECO:0007669"/>
    <property type="project" value="TreeGrafter"/>
</dbReference>
<evidence type="ECO:0000313" key="6">
    <source>
        <dbReference type="RefSeq" id="XP_020009886.1"/>
    </source>
</evidence>
<dbReference type="GO" id="GO:0006457">
    <property type="term" value="P:protein folding"/>
    <property type="evidence" value="ECO:0007669"/>
    <property type="project" value="TreeGrafter"/>
</dbReference>
<feature type="region of interest" description="Disordered" evidence="3">
    <location>
        <begin position="34"/>
        <end position="56"/>
    </location>
</feature>
<dbReference type="OrthoDB" id="71336at2759"/>
<keyword evidence="2 4" id="KW-0732">Signal</keyword>
<comment type="similarity">
    <text evidence="1">Belongs to the protein disulfide isomerase family.</text>
</comment>
<feature type="chain" id="PRO_5034487911" evidence="4">
    <location>
        <begin position="32"/>
        <end position="194"/>
    </location>
</feature>
<dbReference type="PANTHER" id="PTHR45672">
    <property type="entry name" value="PROTEIN DISULFIDE-ISOMERASE C17H9.14C-RELATED"/>
    <property type="match status" value="1"/>
</dbReference>
<dbReference type="KEGG" id="ccan:109678916"/>
<evidence type="ECO:0000256" key="3">
    <source>
        <dbReference type="SAM" id="MobiDB-lite"/>
    </source>
</evidence>
<evidence type="ECO:0000256" key="4">
    <source>
        <dbReference type="SAM" id="SignalP"/>
    </source>
</evidence>
<gene>
    <name evidence="6" type="primary">LOC109678916</name>
</gene>
<dbReference type="RefSeq" id="XP_020009886.1">
    <property type="nucleotide sequence ID" value="XM_020154297.1"/>
</dbReference>
<dbReference type="InterPro" id="IPR017937">
    <property type="entry name" value="Thioredoxin_CS"/>
</dbReference>
<dbReference type="PANTHER" id="PTHR45672:SF3">
    <property type="entry name" value="THIOREDOXIN DOMAIN-CONTAINING PROTEIN 5"/>
    <property type="match status" value="1"/>
</dbReference>
<organism evidence="6">
    <name type="scientific">Castor canadensis</name>
    <name type="common">American beaver</name>
    <dbReference type="NCBI Taxonomy" id="51338"/>
    <lineage>
        <taxon>Eukaryota</taxon>
        <taxon>Metazoa</taxon>
        <taxon>Chordata</taxon>
        <taxon>Craniata</taxon>
        <taxon>Vertebrata</taxon>
        <taxon>Euteleostomi</taxon>
        <taxon>Mammalia</taxon>
        <taxon>Eutheria</taxon>
        <taxon>Euarchontoglires</taxon>
        <taxon>Glires</taxon>
        <taxon>Rodentia</taxon>
        <taxon>Castorimorpha</taxon>
        <taxon>Castoridae</taxon>
        <taxon>Castor</taxon>
    </lineage>
</organism>
<dbReference type="SUPFAM" id="SSF52833">
    <property type="entry name" value="Thioredoxin-like"/>
    <property type="match status" value="1"/>
</dbReference>
<dbReference type="PRINTS" id="PR00421">
    <property type="entry name" value="THIOREDOXIN"/>
</dbReference>
<accession>A0A8B7TSA8</accession>
<dbReference type="PROSITE" id="PS00194">
    <property type="entry name" value="THIOREDOXIN_1"/>
    <property type="match status" value="1"/>
</dbReference>
<dbReference type="PROSITE" id="PS51352">
    <property type="entry name" value="THIOREDOXIN_2"/>
    <property type="match status" value="1"/>
</dbReference>
<feature type="compositionally biased region" description="Low complexity" evidence="3">
    <location>
        <begin position="35"/>
        <end position="52"/>
    </location>
</feature>
<feature type="signal peptide" evidence="4">
    <location>
        <begin position="1"/>
        <end position="31"/>
    </location>
</feature>
<evidence type="ECO:0000256" key="1">
    <source>
        <dbReference type="ARBA" id="ARBA00006347"/>
    </source>
</evidence>
<dbReference type="FunFam" id="3.40.30.10:FF:000147">
    <property type="entry name" value="Thioredoxin domain-containing protein 5"/>
    <property type="match status" value="1"/>
</dbReference>
<evidence type="ECO:0000259" key="5">
    <source>
        <dbReference type="PROSITE" id="PS51352"/>
    </source>
</evidence>